<dbReference type="KEGG" id="tca:107398312"/>
<reference evidence="2 3" key="1">
    <citation type="journal article" date="2008" name="Nature">
        <title>The genome of the model beetle and pest Tribolium castaneum.</title>
        <authorList>
            <consortium name="Tribolium Genome Sequencing Consortium"/>
            <person name="Richards S."/>
            <person name="Gibbs R.A."/>
            <person name="Weinstock G.M."/>
            <person name="Brown S.J."/>
            <person name="Denell R."/>
            <person name="Beeman R.W."/>
            <person name="Gibbs R."/>
            <person name="Beeman R.W."/>
            <person name="Brown S.J."/>
            <person name="Bucher G."/>
            <person name="Friedrich M."/>
            <person name="Grimmelikhuijzen C.J."/>
            <person name="Klingler M."/>
            <person name="Lorenzen M."/>
            <person name="Richards S."/>
            <person name="Roth S."/>
            <person name="Schroder R."/>
            <person name="Tautz D."/>
            <person name="Zdobnov E.M."/>
            <person name="Muzny D."/>
            <person name="Gibbs R.A."/>
            <person name="Weinstock G.M."/>
            <person name="Attaway T."/>
            <person name="Bell S."/>
            <person name="Buhay C.J."/>
            <person name="Chandrabose M.N."/>
            <person name="Chavez D."/>
            <person name="Clerk-Blankenburg K.P."/>
            <person name="Cree A."/>
            <person name="Dao M."/>
            <person name="Davis C."/>
            <person name="Chacko J."/>
            <person name="Dinh H."/>
            <person name="Dugan-Rocha S."/>
            <person name="Fowler G."/>
            <person name="Garner T.T."/>
            <person name="Garnes J."/>
            <person name="Gnirke A."/>
            <person name="Hawes A."/>
            <person name="Hernandez J."/>
            <person name="Hines S."/>
            <person name="Holder M."/>
            <person name="Hume J."/>
            <person name="Jhangiani S.N."/>
            <person name="Joshi V."/>
            <person name="Khan Z.M."/>
            <person name="Jackson L."/>
            <person name="Kovar C."/>
            <person name="Kowis A."/>
            <person name="Lee S."/>
            <person name="Lewis L.R."/>
            <person name="Margolis J."/>
            <person name="Morgan M."/>
            <person name="Nazareth L.V."/>
            <person name="Nguyen N."/>
            <person name="Okwuonu G."/>
            <person name="Parker D."/>
            <person name="Richards S."/>
            <person name="Ruiz S.J."/>
            <person name="Santibanez J."/>
            <person name="Savard J."/>
            <person name="Scherer S.E."/>
            <person name="Schneider B."/>
            <person name="Sodergren E."/>
            <person name="Tautz D."/>
            <person name="Vattahil S."/>
            <person name="Villasana D."/>
            <person name="White C.S."/>
            <person name="Wright R."/>
            <person name="Park Y."/>
            <person name="Beeman R.W."/>
            <person name="Lord J."/>
            <person name="Oppert B."/>
            <person name="Lorenzen M."/>
            <person name="Brown S."/>
            <person name="Wang L."/>
            <person name="Savard J."/>
            <person name="Tautz D."/>
            <person name="Richards S."/>
            <person name="Weinstock G."/>
            <person name="Gibbs R.A."/>
            <person name="Liu Y."/>
            <person name="Worley K."/>
            <person name="Weinstock G."/>
            <person name="Elsik C.G."/>
            <person name="Reese J.T."/>
            <person name="Elhaik E."/>
            <person name="Landan G."/>
            <person name="Graur D."/>
            <person name="Arensburger P."/>
            <person name="Atkinson P."/>
            <person name="Beeman R.W."/>
            <person name="Beidler J."/>
            <person name="Brown S.J."/>
            <person name="Demuth J.P."/>
            <person name="Drury D.W."/>
            <person name="Du Y.Z."/>
            <person name="Fujiwara H."/>
            <person name="Lorenzen M."/>
            <person name="Maselli V."/>
            <person name="Osanai M."/>
            <person name="Park Y."/>
            <person name="Robertson H.M."/>
            <person name="Tu Z."/>
            <person name="Wang J.J."/>
            <person name="Wang S."/>
            <person name="Richards S."/>
            <person name="Song H."/>
            <person name="Zhang L."/>
            <person name="Sodergren E."/>
            <person name="Werner D."/>
            <person name="Stanke M."/>
            <person name="Morgenstern B."/>
            <person name="Solovyev V."/>
            <person name="Kosarev P."/>
            <person name="Brown G."/>
            <person name="Chen H.C."/>
            <person name="Ermolaeva O."/>
            <person name="Hlavina W."/>
            <person name="Kapustin Y."/>
            <person name="Kiryutin B."/>
            <person name="Kitts P."/>
            <person name="Maglott D."/>
            <person name="Pruitt K."/>
            <person name="Sapojnikov V."/>
            <person name="Souvorov A."/>
            <person name="Mackey A.J."/>
            <person name="Waterhouse R.M."/>
            <person name="Wyder S."/>
            <person name="Zdobnov E.M."/>
            <person name="Zdobnov E.M."/>
            <person name="Wyder S."/>
            <person name="Kriventseva E.V."/>
            <person name="Kadowaki T."/>
            <person name="Bork P."/>
            <person name="Aranda M."/>
            <person name="Bao R."/>
            <person name="Beermann A."/>
            <person name="Berns N."/>
            <person name="Bolognesi R."/>
            <person name="Bonneton F."/>
            <person name="Bopp D."/>
            <person name="Brown S.J."/>
            <person name="Bucher G."/>
            <person name="Butts T."/>
            <person name="Chaumot A."/>
            <person name="Denell R.E."/>
            <person name="Ferrier D.E."/>
            <person name="Friedrich M."/>
            <person name="Gordon C.M."/>
            <person name="Jindra M."/>
            <person name="Klingler M."/>
            <person name="Lan Q."/>
            <person name="Lattorff H.M."/>
            <person name="Laudet V."/>
            <person name="von Levetsow C."/>
            <person name="Liu Z."/>
            <person name="Lutz R."/>
            <person name="Lynch J.A."/>
            <person name="da Fonseca R.N."/>
            <person name="Posnien N."/>
            <person name="Reuter R."/>
            <person name="Roth S."/>
            <person name="Savard J."/>
            <person name="Schinko J.B."/>
            <person name="Schmitt C."/>
            <person name="Schoppmeier M."/>
            <person name="Schroder R."/>
            <person name="Shippy T.D."/>
            <person name="Simonnet F."/>
            <person name="Marques-Souza H."/>
            <person name="Tautz D."/>
            <person name="Tomoyasu Y."/>
            <person name="Trauner J."/>
            <person name="Van der Zee M."/>
            <person name="Vervoort M."/>
            <person name="Wittkopp N."/>
            <person name="Wimmer E.A."/>
            <person name="Yang X."/>
            <person name="Jones A.K."/>
            <person name="Sattelle D.B."/>
            <person name="Ebert P.R."/>
            <person name="Nelson D."/>
            <person name="Scott J.G."/>
            <person name="Beeman R.W."/>
            <person name="Muthukrishnan S."/>
            <person name="Kramer K.J."/>
            <person name="Arakane Y."/>
            <person name="Beeman R.W."/>
            <person name="Zhu Q."/>
            <person name="Hogenkamp D."/>
            <person name="Dixit R."/>
            <person name="Oppert B."/>
            <person name="Jiang H."/>
            <person name="Zou Z."/>
            <person name="Marshall J."/>
            <person name="Elpidina E."/>
            <person name="Vinokurov K."/>
            <person name="Oppert C."/>
            <person name="Zou Z."/>
            <person name="Evans J."/>
            <person name="Lu Z."/>
            <person name="Zhao P."/>
            <person name="Sumathipala N."/>
            <person name="Altincicek B."/>
            <person name="Vilcinskas A."/>
            <person name="Williams M."/>
            <person name="Hultmark D."/>
            <person name="Hetru C."/>
            <person name="Jiang H."/>
            <person name="Grimmelikhuijzen C.J."/>
            <person name="Hauser F."/>
            <person name="Cazzamali G."/>
            <person name="Williamson M."/>
            <person name="Park Y."/>
            <person name="Li B."/>
            <person name="Tanaka Y."/>
            <person name="Predel R."/>
            <person name="Neupert S."/>
            <person name="Schachtner J."/>
            <person name="Verleyen P."/>
            <person name="Raible F."/>
            <person name="Bork P."/>
            <person name="Friedrich M."/>
            <person name="Walden K.K."/>
            <person name="Robertson H.M."/>
            <person name="Angeli S."/>
            <person name="Foret S."/>
            <person name="Bucher G."/>
            <person name="Schuetz S."/>
            <person name="Maleszka R."/>
            <person name="Wimmer E.A."/>
            <person name="Beeman R.W."/>
            <person name="Lorenzen M."/>
            <person name="Tomoyasu Y."/>
            <person name="Miller S.C."/>
            <person name="Grossmann D."/>
            <person name="Bucher G."/>
        </authorList>
    </citation>
    <scope>NUCLEOTIDE SEQUENCE [LARGE SCALE GENOMIC DNA]</scope>
    <source>
        <strain evidence="2 3">Georgia GA2</strain>
    </source>
</reference>
<evidence type="ECO:0000256" key="1">
    <source>
        <dbReference type="SAM" id="Phobius"/>
    </source>
</evidence>
<sequence>MIKTCWSNRTPFETILILILMVAVPFFVTMIILYLSFIGSYPSESCFKMCKMLSFLLEEDYNKPKEWANEKEKKERWVVGPENFTGEGGVFKQNRRRREPSYEILKSILQLTQGEKNKSLSADRNHHDFPVAALLEKIHCDNADEELFKCTIAKLSSNWALTTNNCFKYETDKWNLLSIRSNSYYWSKGGNIKKIQNVFWYKNLVAIRLKSGHPATKVIYITNTSDSVQTFYWVFNLQLPLQKRLKFDQLQITSILPKKTHDVPMFDCNRNLIGFQSYPFTNENLSEYRSWLEKLGAFA</sequence>
<dbReference type="SUPFAM" id="SSF50494">
    <property type="entry name" value="Trypsin-like serine proteases"/>
    <property type="match status" value="1"/>
</dbReference>
<protein>
    <recommendedName>
        <fullName evidence="4">Peptidase S1 domain-containing protein</fullName>
    </recommendedName>
</protein>
<keyword evidence="1" id="KW-1133">Transmembrane helix</keyword>
<organism evidence="2 3">
    <name type="scientific">Tribolium castaneum</name>
    <name type="common">Red flour beetle</name>
    <dbReference type="NCBI Taxonomy" id="7070"/>
    <lineage>
        <taxon>Eukaryota</taxon>
        <taxon>Metazoa</taxon>
        <taxon>Ecdysozoa</taxon>
        <taxon>Arthropoda</taxon>
        <taxon>Hexapoda</taxon>
        <taxon>Insecta</taxon>
        <taxon>Pterygota</taxon>
        <taxon>Neoptera</taxon>
        <taxon>Endopterygota</taxon>
        <taxon>Coleoptera</taxon>
        <taxon>Polyphaga</taxon>
        <taxon>Cucujiformia</taxon>
        <taxon>Tenebrionidae</taxon>
        <taxon>Tenebrionidae incertae sedis</taxon>
        <taxon>Tribolium</taxon>
    </lineage>
</organism>
<keyword evidence="1" id="KW-0472">Membrane</keyword>
<evidence type="ECO:0000313" key="3">
    <source>
        <dbReference type="Proteomes" id="UP000007266"/>
    </source>
</evidence>
<keyword evidence="1" id="KW-0812">Transmembrane</keyword>
<dbReference type="EMBL" id="KQ971354">
    <property type="protein sequence ID" value="KYB26339.1"/>
    <property type="molecule type" value="Genomic_DNA"/>
</dbReference>
<dbReference type="eggNOG" id="KOG0070">
    <property type="taxonomic scope" value="Eukaryota"/>
</dbReference>
<dbReference type="OrthoDB" id="6726461at2759"/>
<dbReference type="AlphaFoldDB" id="A0A139WEM5"/>
<evidence type="ECO:0000313" key="2">
    <source>
        <dbReference type="EMBL" id="KYB26339.1"/>
    </source>
</evidence>
<evidence type="ECO:0008006" key="4">
    <source>
        <dbReference type="Google" id="ProtNLM"/>
    </source>
</evidence>
<proteinExistence type="predicted"/>
<name>A0A139WEM5_TRICA</name>
<dbReference type="Proteomes" id="UP000007266">
    <property type="component" value="Linkage group 7"/>
</dbReference>
<keyword evidence="3" id="KW-1185">Reference proteome</keyword>
<gene>
    <name evidence="2" type="primary">AUGUSTUS-3.0.2_33826</name>
    <name evidence="2" type="ORF">TcasGA2_TC033826</name>
</gene>
<dbReference type="InterPro" id="IPR009003">
    <property type="entry name" value="Peptidase_S1_PA"/>
</dbReference>
<dbReference type="InParanoid" id="A0A139WEM5"/>
<accession>A0A139WEM5</accession>
<feature type="transmembrane region" description="Helical" evidence="1">
    <location>
        <begin position="12"/>
        <end position="37"/>
    </location>
</feature>
<reference evidence="2 3" key="2">
    <citation type="journal article" date="2010" name="Nucleic Acids Res.">
        <title>BeetleBase in 2010: revisions to provide comprehensive genomic information for Tribolium castaneum.</title>
        <authorList>
            <person name="Kim H.S."/>
            <person name="Murphy T."/>
            <person name="Xia J."/>
            <person name="Caragea D."/>
            <person name="Park Y."/>
            <person name="Beeman R.W."/>
            <person name="Lorenzen M.D."/>
            <person name="Butcher S."/>
            <person name="Manak J.R."/>
            <person name="Brown S.J."/>
        </authorList>
    </citation>
    <scope>GENOME REANNOTATION</scope>
    <source>
        <strain evidence="2 3">Georgia GA2</strain>
    </source>
</reference>